<dbReference type="EMBL" id="SDRB02009301">
    <property type="protein sequence ID" value="THG08444.1"/>
    <property type="molecule type" value="Genomic_DNA"/>
</dbReference>
<comment type="caution">
    <text evidence="1">The sequence shown here is derived from an EMBL/GenBank/DDBJ whole genome shotgun (WGS) entry which is preliminary data.</text>
</comment>
<reference evidence="1 2" key="1">
    <citation type="journal article" date="2018" name="Proc. Natl. Acad. Sci. U.S.A.">
        <title>Draft genome sequence of Camellia sinensis var. sinensis provides insights into the evolution of the tea genome and tea quality.</title>
        <authorList>
            <person name="Wei C."/>
            <person name="Yang H."/>
            <person name="Wang S."/>
            <person name="Zhao J."/>
            <person name="Liu C."/>
            <person name="Gao L."/>
            <person name="Xia E."/>
            <person name="Lu Y."/>
            <person name="Tai Y."/>
            <person name="She G."/>
            <person name="Sun J."/>
            <person name="Cao H."/>
            <person name="Tong W."/>
            <person name="Gao Q."/>
            <person name="Li Y."/>
            <person name="Deng W."/>
            <person name="Jiang X."/>
            <person name="Wang W."/>
            <person name="Chen Q."/>
            <person name="Zhang S."/>
            <person name="Li H."/>
            <person name="Wu J."/>
            <person name="Wang P."/>
            <person name="Li P."/>
            <person name="Shi C."/>
            <person name="Zheng F."/>
            <person name="Jian J."/>
            <person name="Huang B."/>
            <person name="Shan D."/>
            <person name="Shi M."/>
            <person name="Fang C."/>
            <person name="Yue Y."/>
            <person name="Li F."/>
            <person name="Li D."/>
            <person name="Wei S."/>
            <person name="Han B."/>
            <person name="Jiang C."/>
            <person name="Yin Y."/>
            <person name="Xia T."/>
            <person name="Zhang Z."/>
            <person name="Bennetzen J.L."/>
            <person name="Zhao S."/>
            <person name="Wan X."/>
        </authorList>
    </citation>
    <scope>NUCLEOTIDE SEQUENCE [LARGE SCALE GENOMIC DNA]</scope>
    <source>
        <strain evidence="2">cv. Shuchazao</strain>
        <tissue evidence="1">Leaf</tissue>
    </source>
</reference>
<protein>
    <submittedName>
        <fullName evidence="1">Uncharacterized protein</fullName>
    </submittedName>
</protein>
<accession>A0A4S4DZB6</accession>
<dbReference type="Proteomes" id="UP000306102">
    <property type="component" value="Unassembled WGS sequence"/>
</dbReference>
<name>A0A4S4DZB6_CAMSN</name>
<dbReference type="Gene3D" id="3.40.50.2000">
    <property type="entry name" value="Glycogen Phosphorylase B"/>
    <property type="match status" value="1"/>
</dbReference>
<sequence>MIRKGAKKKGKTSQKLNFGQTGCRADVSKREADVSRGAAHVSTAEARRTIAERTHGAQKQIGARAHTIAKRSNDENIPVTYRFGVSIEACDVLAVRSTYEFKPEWLKLLQQIHQKPIIPVGQLPTTAYDSCDNNEAWIAMKEWLDGQSKRFEVYVAFRSEAEPSQAELTEIALGLELSELPFFWVLRILRGVSDSEAIQFGKSLILLSFLAETGLNCRVLKEKKMAYLIPRDEQDGSLTRDSVGEAIQDKYVDNLIDFLKKHRQRAQEEN</sequence>
<dbReference type="PANTHER" id="PTHR48045">
    <property type="entry name" value="UDP-GLYCOSYLTRANSFERASE 72B1"/>
    <property type="match status" value="1"/>
</dbReference>
<keyword evidence="2" id="KW-1185">Reference proteome</keyword>
<dbReference type="AlphaFoldDB" id="A0A4S4DZB6"/>
<dbReference type="PANTHER" id="PTHR48045:SF20">
    <property type="entry name" value="UDP-RHAMNOSE:RHAMNOSYLTRANSFERASE 1"/>
    <property type="match status" value="1"/>
</dbReference>
<dbReference type="SUPFAM" id="SSF53756">
    <property type="entry name" value="UDP-Glycosyltransferase/glycogen phosphorylase"/>
    <property type="match status" value="1"/>
</dbReference>
<gene>
    <name evidence="1" type="ORF">TEA_023507</name>
</gene>
<evidence type="ECO:0000313" key="1">
    <source>
        <dbReference type="EMBL" id="THG08444.1"/>
    </source>
</evidence>
<proteinExistence type="predicted"/>
<organism evidence="1 2">
    <name type="scientific">Camellia sinensis var. sinensis</name>
    <name type="common">China tea</name>
    <dbReference type="NCBI Taxonomy" id="542762"/>
    <lineage>
        <taxon>Eukaryota</taxon>
        <taxon>Viridiplantae</taxon>
        <taxon>Streptophyta</taxon>
        <taxon>Embryophyta</taxon>
        <taxon>Tracheophyta</taxon>
        <taxon>Spermatophyta</taxon>
        <taxon>Magnoliopsida</taxon>
        <taxon>eudicotyledons</taxon>
        <taxon>Gunneridae</taxon>
        <taxon>Pentapetalae</taxon>
        <taxon>asterids</taxon>
        <taxon>Ericales</taxon>
        <taxon>Theaceae</taxon>
        <taxon>Camellia</taxon>
    </lineage>
</organism>
<evidence type="ECO:0000313" key="2">
    <source>
        <dbReference type="Proteomes" id="UP000306102"/>
    </source>
</evidence>